<dbReference type="InterPro" id="IPR009057">
    <property type="entry name" value="Homeodomain-like_sf"/>
</dbReference>
<organism evidence="4 5">
    <name type="scientific">Streptomyces glomeratus</name>
    <dbReference type="NCBI Taxonomy" id="284452"/>
    <lineage>
        <taxon>Bacteria</taxon>
        <taxon>Bacillati</taxon>
        <taxon>Actinomycetota</taxon>
        <taxon>Actinomycetes</taxon>
        <taxon>Kitasatosporales</taxon>
        <taxon>Streptomycetaceae</taxon>
        <taxon>Streptomyces</taxon>
    </lineage>
</organism>
<dbReference type="PANTHER" id="PTHR30055:SF200">
    <property type="entry name" value="HTH-TYPE TRANSCRIPTIONAL REPRESSOR BDCR"/>
    <property type="match status" value="1"/>
</dbReference>
<dbReference type="Pfam" id="PF00440">
    <property type="entry name" value="TetR_N"/>
    <property type="match status" value="1"/>
</dbReference>
<evidence type="ECO:0000313" key="4">
    <source>
        <dbReference type="EMBL" id="GAA3060403.1"/>
    </source>
</evidence>
<protein>
    <submittedName>
        <fullName evidence="4">TetR/AcrR family transcriptional regulator</fullName>
    </submittedName>
</protein>
<dbReference type="SUPFAM" id="SSF46689">
    <property type="entry name" value="Homeodomain-like"/>
    <property type="match status" value="1"/>
</dbReference>
<dbReference type="InterPro" id="IPR041490">
    <property type="entry name" value="KstR2_TetR_C"/>
</dbReference>
<dbReference type="Proteomes" id="UP001501532">
    <property type="component" value="Unassembled WGS sequence"/>
</dbReference>
<name>A0ABP6LZ57_9ACTN</name>
<comment type="caution">
    <text evidence="4">The sequence shown here is derived from an EMBL/GenBank/DDBJ whole genome shotgun (WGS) entry which is preliminary data.</text>
</comment>
<dbReference type="PANTHER" id="PTHR30055">
    <property type="entry name" value="HTH-TYPE TRANSCRIPTIONAL REGULATOR RUTR"/>
    <property type="match status" value="1"/>
</dbReference>
<keyword evidence="1 2" id="KW-0238">DNA-binding</keyword>
<evidence type="ECO:0000313" key="5">
    <source>
        <dbReference type="Proteomes" id="UP001501532"/>
    </source>
</evidence>
<evidence type="ECO:0000256" key="2">
    <source>
        <dbReference type="PROSITE-ProRule" id="PRU00335"/>
    </source>
</evidence>
<proteinExistence type="predicted"/>
<dbReference type="Gene3D" id="1.10.357.10">
    <property type="entry name" value="Tetracycline Repressor, domain 2"/>
    <property type="match status" value="1"/>
</dbReference>
<reference evidence="5" key="1">
    <citation type="journal article" date="2019" name="Int. J. Syst. Evol. Microbiol.">
        <title>The Global Catalogue of Microorganisms (GCM) 10K type strain sequencing project: providing services to taxonomists for standard genome sequencing and annotation.</title>
        <authorList>
            <consortium name="The Broad Institute Genomics Platform"/>
            <consortium name="The Broad Institute Genome Sequencing Center for Infectious Disease"/>
            <person name="Wu L."/>
            <person name="Ma J."/>
        </authorList>
    </citation>
    <scope>NUCLEOTIDE SEQUENCE [LARGE SCALE GENOMIC DNA]</scope>
    <source>
        <strain evidence="5">JCM 9091</strain>
    </source>
</reference>
<dbReference type="PRINTS" id="PR00455">
    <property type="entry name" value="HTHTETR"/>
</dbReference>
<evidence type="ECO:0000256" key="1">
    <source>
        <dbReference type="ARBA" id="ARBA00023125"/>
    </source>
</evidence>
<feature type="domain" description="HTH tetR-type" evidence="3">
    <location>
        <begin position="25"/>
        <end position="85"/>
    </location>
</feature>
<dbReference type="InterPro" id="IPR036271">
    <property type="entry name" value="Tet_transcr_reg_TetR-rel_C_sf"/>
</dbReference>
<dbReference type="RefSeq" id="WP_234511286.1">
    <property type="nucleotide sequence ID" value="NZ_BAAAUF010000048.1"/>
</dbReference>
<dbReference type="InterPro" id="IPR050109">
    <property type="entry name" value="HTH-type_TetR-like_transc_reg"/>
</dbReference>
<evidence type="ECO:0000259" key="3">
    <source>
        <dbReference type="PROSITE" id="PS50977"/>
    </source>
</evidence>
<dbReference type="InterPro" id="IPR001647">
    <property type="entry name" value="HTH_TetR"/>
</dbReference>
<sequence>MDLPAWEPRRVVAMAAVLPEGVTPPGTRGRILEAGLQLFAESGFAGASIRQIAGMVGINSATLYAHYPSKGHVLAELVRIGHEEMWARLSEAATRTRDDRAARQLAALVRAHVLVHTDYPLLAVVTNGELHALDPELAAPSLRLRDECRRLLAEVLERGLDNGEFSIDDPVLAVTAIGGLGVQVAHWFGPELDRTREQVADQYAQFALRIVHAGH</sequence>
<accession>A0ABP6LZ57</accession>
<dbReference type="PROSITE" id="PS50977">
    <property type="entry name" value="HTH_TETR_2"/>
    <property type="match status" value="1"/>
</dbReference>
<dbReference type="SUPFAM" id="SSF48498">
    <property type="entry name" value="Tetracyclin repressor-like, C-terminal domain"/>
    <property type="match status" value="1"/>
</dbReference>
<dbReference type="EMBL" id="BAAAUF010000048">
    <property type="protein sequence ID" value="GAA3060403.1"/>
    <property type="molecule type" value="Genomic_DNA"/>
</dbReference>
<feature type="DNA-binding region" description="H-T-H motif" evidence="2">
    <location>
        <begin position="48"/>
        <end position="67"/>
    </location>
</feature>
<keyword evidence="5" id="KW-1185">Reference proteome</keyword>
<gene>
    <name evidence="4" type="ORF">GCM10010448_49740</name>
</gene>
<dbReference type="Pfam" id="PF17932">
    <property type="entry name" value="TetR_C_24"/>
    <property type="match status" value="1"/>
</dbReference>